<feature type="transmembrane region" description="Helical" evidence="12">
    <location>
        <begin position="54"/>
        <end position="79"/>
    </location>
</feature>
<keyword evidence="4" id="KW-0328">Glycosyltransferase</keyword>
<keyword evidence="9 12" id="KW-0472">Membrane</keyword>
<dbReference type="GO" id="GO:0008654">
    <property type="term" value="P:phospholipid biosynthetic process"/>
    <property type="evidence" value="ECO:0007669"/>
    <property type="project" value="UniProtKB-KW"/>
</dbReference>
<dbReference type="Pfam" id="PF02660">
    <property type="entry name" value="G3P_acyltransf"/>
    <property type="match status" value="1"/>
</dbReference>
<feature type="transmembrane region" description="Helical" evidence="12">
    <location>
        <begin position="285"/>
        <end position="303"/>
    </location>
</feature>
<proteinExistence type="predicted"/>
<keyword evidence="10" id="KW-0594">Phospholipid biosynthesis</keyword>
<evidence type="ECO:0000256" key="9">
    <source>
        <dbReference type="ARBA" id="ARBA00023136"/>
    </source>
</evidence>
<dbReference type="EMBL" id="RBSQ01000416">
    <property type="protein sequence ID" value="RMS58509.1"/>
    <property type="molecule type" value="Genomic_DNA"/>
</dbReference>
<dbReference type="InterPro" id="IPR050297">
    <property type="entry name" value="LipidA_mod_glycosyltrf_83"/>
</dbReference>
<evidence type="ECO:0000256" key="10">
    <source>
        <dbReference type="ARBA" id="ARBA00023209"/>
    </source>
</evidence>
<comment type="subcellular location">
    <subcellularLocation>
        <location evidence="1">Cell membrane</location>
        <topology evidence="1">Multi-pass membrane protein</topology>
    </subcellularLocation>
</comment>
<dbReference type="GO" id="GO:0005886">
    <property type="term" value="C:plasma membrane"/>
    <property type="evidence" value="ECO:0007669"/>
    <property type="project" value="UniProtKB-SubCell"/>
</dbReference>
<feature type="transmembrane region" description="Helical" evidence="12">
    <location>
        <begin position="260"/>
        <end position="278"/>
    </location>
</feature>
<evidence type="ECO:0000256" key="11">
    <source>
        <dbReference type="ARBA" id="ARBA00023264"/>
    </source>
</evidence>
<dbReference type="AlphaFoldDB" id="A0A3M5E8I5"/>
<feature type="transmembrane region" description="Helical" evidence="12">
    <location>
        <begin position="139"/>
        <end position="161"/>
    </location>
</feature>
<comment type="caution">
    <text evidence="13">The sequence shown here is derived from an EMBL/GenBank/DDBJ whole genome shotgun (WGS) entry which is preliminary data.</text>
</comment>
<dbReference type="Proteomes" id="UP000270834">
    <property type="component" value="Unassembled WGS sequence"/>
</dbReference>
<keyword evidence="7 12" id="KW-1133">Transmembrane helix</keyword>
<reference evidence="13 14" key="1">
    <citation type="submission" date="2018-08" db="EMBL/GenBank/DDBJ databases">
        <title>Recombination of ecologically and evolutionarily significant loci maintains genetic cohesion in the Pseudomonas syringae species complex.</title>
        <authorList>
            <person name="Dillon M."/>
            <person name="Thakur S."/>
            <person name="Almeida R.N.D."/>
            <person name="Weir B.S."/>
            <person name="Guttman D.S."/>
        </authorList>
    </citation>
    <scope>NUCLEOTIDE SEQUENCE [LARGE SCALE GENOMIC DNA]</scope>
    <source>
        <strain evidence="13 14">ICMP 7846</strain>
    </source>
</reference>
<gene>
    <name evidence="13" type="ORF">ALP65_02565</name>
</gene>
<evidence type="ECO:0000256" key="4">
    <source>
        <dbReference type="ARBA" id="ARBA00022676"/>
    </source>
</evidence>
<dbReference type="PANTHER" id="PTHR33908">
    <property type="entry name" value="MANNOSYLTRANSFERASE YKCB-RELATED"/>
    <property type="match status" value="1"/>
</dbReference>
<feature type="transmembrane region" description="Helical" evidence="12">
    <location>
        <begin position="173"/>
        <end position="191"/>
    </location>
</feature>
<dbReference type="GO" id="GO:0010041">
    <property type="term" value="P:response to iron(III) ion"/>
    <property type="evidence" value="ECO:0007669"/>
    <property type="project" value="TreeGrafter"/>
</dbReference>
<feature type="transmembrane region" description="Helical" evidence="12">
    <location>
        <begin position="86"/>
        <end position="106"/>
    </location>
</feature>
<evidence type="ECO:0000313" key="14">
    <source>
        <dbReference type="Proteomes" id="UP000270834"/>
    </source>
</evidence>
<protein>
    <submittedName>
        <fullName evidence="13">Uncharacterized protein</fullName>
    </submittedName>
</protein>
<evidence type="ECO:0000256" key="5">
    <source>
        <dbReference type="ARBA" id="ARBA00022679"/>
    </source>
</evidence>
<evidence type="ECO:0000256" key="6">
    <source>
        <dbReference type="ARBA" id="ARBA00022692"/>
    </source>
</evidence>
<evidence type="ECO:0000256" key="3">
    <source>
        <dbReference type="ARBA" id="ARBA00022516"/>
    </source>
</evidence>
<keyword evidence="5" id="KW-0808">Transferase</keyword>
<feature type="transmembrane region" description="Helical" evidence="12">
    <location>
        <begin position="197"/>
        <end position="217"/>
    </location>
</feature>
<dbReference type="GO" id="GO:0043772">
    <property type="term" value="F:acyl-phosphate glycerol-3-phosphate acyltransferase activity"/>
    <property type="evidence" value="ECO:0007669"/>
    <property type="project" value="InterPro"/>
</dbReference>
<dbReference type="GO" id="GO:0016763">
    <property type="term" value="F:pentosyltransferase activity"/>
    <property type="evidence" value="ECO:0007669"/>
    <property type="project" value="TreeGrafter"/>
</dbReference>
<sequence length="431" mass="48273">MESMVWLLAILAYLLGSLSFAVLLSRWFGTQDPRASGSGNPGATNMLRVAGKKLAILTLLGDVGKGLLPVLVALPYMLWQRRWRELLGYGALAVLAALLVCLPWALAVHAREADYWRFFFWHEHIRRFAGEDAQHSRPWWFYLPLLAVACLPWSGLLPSALRQAWHERRQAPVVFLALWLLLPLAFFSLSRGKLPTYIMPCLLPLALLMGHALVQRLRLGNSVALRGNGLLNLGLALLALAALAYLQLRKPVYQEEPFELFLVLLVIGAWAAAGLAQWRYPLRAWAAPLLASWVLIALLPAAMPNHVVQNKTPDLFVAEHLDELTGARHLLSNDLGAASALAWRLRRSDVTLYDTRGELKYGLSYPEHSQRSVPLADIRQWLWRARQDGSIAVLLRINSASDRYQLALLPGDGERYRNGNLVLAILPQVRP</sequence>
<evidence type="ECO:0000256" key="8">
    <source>
        <dbReference type="ARBA" id="ARBA00023098"/>
    </source>
</evidence>
<feature type="transmembrane region" description="Helical" evidence="12">
    <location>
        <begin position="229"/>
        <end position="248"/>
    </location>
</feature>
<evidence type="ECO:0000256" key="1">
    <source>
        <dbReference type="ARBA" id="ARBA00004651"/>
    </source>
</evidence>
<keyword evidence="6 12" id="KW-0812">Transmembrane</keyword>
<keyword evidence="11" id="KW-1208">Phospholipid metabolism</keyword>
<evidence type="ECO:0000256" key="2">
    <source>
        <dbReference type="ARBA" id="ARBA00022475"/>
    </source>
</evidence>
<organism evidence="13 14">
    <name type="scientific">Pseudomonas aeruginosa</name>
    <dbReference type="NCBI Taxonomy" id="287"/>
    <lineage>
        <taxon>Bacteria</taxon>
        <taxon>Pseudomonadati</taxon>
        <taxon>Pseudomonadota</taxon>
        <taxon>Gammaproteobacteria</taxon>
        <taxon>Pseudomonadales</taxon>
        <taxon>Pseudomonadaceae</taxon>
        <taxon>Pseudomonas</taxon>
    </lineage>
</organism>
<keyword evidence="3" id="KW-0444">Lipid biosynthesis</keyword>
<dbReference type="GO" id="GO:0009103">
    <property type="term" value="P:lipopolysaccharide biosynthetic process"/>
    <property type="evidence" value="ECO:0007669"/>
    <property type="project" value="UniProtKB-ARBA"/>
</dbReference>
<dbReference type="InterPro" id="IPR003811">
    <property type="entry name" value="G3P_acylTferase_PlsY"/>
</dbReference>
<keyword evidence="2" id="KW-1003">Cell membrane</keyword>
<evidence type="ECO:0000256" key="12">
    <source>
        <dbReference type="SAM" id="Phobius"/>
    </source>
</evidence>
<dbReference type="SMART" id="SM01207">
    <property type="entry name" value="G3P_acyltransf"/>
    <property type="match status" value="1"/>
</dbReference>
<name>A0A3M5E8I5_PSEAI</name>
<keyword evidence="8" id="KW-0443">Lipid metabolism</keyword>
<dbReference type="PANTHER" id="PTHR33908:SF3">
    <property type="entry name" value="UNDECAPRENYL PHOSPHATE-ALPHA-4-AMINO-4-DEOXY-L-ARABINOSE ARABINOSYL TRANSFERASE"/>
    <property type="match status" value="1"/>
</dbReference>
<evidence type="ECO:0000313" key="13">
    <source>
        <dbReference type="EMBL" id="RMS58509.1"/>
    </source>
</evidence>
<evidence type="ECO:0000256" key="7">
    <source>
        <dbReference type="ARBA" id="ARBA00022989"/>
    </source>
</evidence>
<accession>A0A3M5E8I5</accession>